<dbReference type="OrthoDB" id="2152248at2759"/>
<reference evidence="1 2" key="1">
    <citation type="submission" date="2021-08" db="EMBL/GenBank/DDBJ databases">
        <title>Draft Genome Sequence of Phanerochaete sordida strain YK-624.</title>
        <authorList>
            <person name="Mori T."/>
            <person name="Dohra H."/>
            <person name="Suzuki T."/>
            <person name="Kawagishi H."/>
            <person name="Hirai H."/>
        </authorList>
    </citation>
    <scope>NUCLEOTIDE SEQUENCE [LARGE SCALE GENOMIC DNA]</scope>
    <source>
        <strain evidence="1 2">YK-624</strain>
    </source>
</reference>
<dbReference type="InterPro" id="IPR029058">
    <property type="entry name" value="AB_hydrolase_fold"/>
</dbReference>
<dbReference type="SUPFAM" id="SSF53474">
    <property type="entry name" value="alpha/beta-Hydrolases"/>
    <property type="match status" value="1"/>
</dbReference>
<dbReference type="PANTHER" id="PTHR47381:SF3">
    <property type="entry name" value="ALPHA_BETA-HYDROLASES SUPERFAMILY PROTEIN"/>
    <property type="match status" value="1"/>
</dbReference>
<evidence type="ECO:0000313" key="1">
    <source>
        <dbReference type="EMBL" id="GJE97372.1"/>
    </source>
</evidence>
<comment type="caution">
    <text evidence="1">The sequence shown here is derived from an EMBL/GenBank/DDBJ whole genome shotgun (WGS) entry which is preliminary data.</text>
</comment>
<gene>
    <name evidence="1" type="ORF">PsYK624_135880</name>
</gene>
<organism evidence="1 2">
    <name type="scientific">Phanerochaete sordida</name>
    <dbReference type="NCBI Taxonomy" id="48140"/>
    <lineage>
        <taxon>Eukaryota</taxon>
        <taxon>Fungi</taxon>
        <taxon>Dikarya</taxon>
        <taxon>Basidiomycota</taxon>
        <taxon>Agaricomycotina</taxon>
        <taxon>Agaricomycetes</taxon>
        <taxon>Polyporales</taxon>
        <taxon>Phanerochaetaceae</taxon>
        <taxon>Phanerochaete</taxon>
    </lineage>
</organism>
<dbReference type="PANTHER" id="PTHR47381">
    <property type="entry name" value="ALPHA/BETA-HYDROLASES SUPERFAMILY PROTEIN"/>
    <property type="match status" value="1"/>
</dbReference>
<dbReference type="AlphaFoldDB" id="A0A9P3GKW2"/>
<keyword evidence="1" id="KW-0378">Hydrolase</keyword>
<dbReference type="Gene3D" id="3.40.50.1820">
    <property type="entry name" value="alpha/beta hydrolase"/>
    <property type="match status" value="1"/>
</dbReference>
<proteinExistence type="predicted"/>
<dbReference type="GO" id="GO:0016787">
    <property type="term" value="F:hydrolase activity"/>
    <property type="evidence" value="ECO:0007669"/>
    <property type="project" value="UniProtKB-KW"/>
</dbReference>
<dbReference type="EMBL" id="BPQB01000071">
    <property type="protein sequence ID" value="GJE97372.1"/>
    <property type="molecule type" value="Genomic_DNA"/>
</dbReference>
<evidence type="ECO:0000313" key="2">
    <source>
        <dbReference type="Proteomes" id="UP000703269"/>
    </source>
</evidence>
<protein>
    <submittedName>
        <fullName evidence="1">Alpha/beta hydrolase</fullName>
    </submittedName>
</protein>
<sequence length="282" mass="30786">MVSRRTVVVAGLPVHVFSRIGLGDITGQVAVLFFLHGRQGAARELDGRAESIISQVAGKGQSNTELLVVTLDQRNHGERLKDREGNNDWKDGNDRHAIDMYAMYVGTVRDVSFLIDFLPSYLFPASEATVASWSIAGISLGGHAAWYALRHEPRLALGIPIIGCPDYLHLISRRAAASGIAFEPPYIPANFLAYVRAHDPPYAPYTTAGATNPFTGKKVLVLSGGDDPIVPWESSDEFVQKLEVGEDGTKKVVVYPGVGHKCTEDMVKEVCDFVWEHILSKA</sequence>
<keyword evidence="2" id="KW-1185">Reference proteome</keyword>
<dbReference type="Proteomes" id="UP000703269">
    <property type="component" value="Unassembled WGS sequence"/>
</dbReference>
<name>A0A9P3GKW2_9APHY</name>
<accession>A0A9P3GKW2</accession>